<name>A0A7J8J6I5_MOLMO</name>
<dbReference type="Pfam" id="PF05831">
    <property type="entry name" value="GAGE"/>
    <property type="match status" value="1"/>
</dbReference>
<dbReference type="AlphaFoldDB" id="A0A7J8J6I5"/>
<organism evidence="4 5">
    <name type="scientific">Molossus molossus</name>
    <name type="common">Pallas' mastiff bat</name>
    <name type="synonym">Vespertilio molossus</name>
    <dbReference type="NCBI Taxonomy" id="27622"/>
    <lineage>
        <taxon>Eukaryota</taxon>
        <taxon>Metazoa</taxon>
        <taxon>Chordata</taxon>
        <taxon>Craniata</taxon>
        <taxon>Vertebrata</taxon>
        <taxon>Euteleostomi</taxon>
        <taxon>Mammalia</taxon>
        <taxon>Eutheria</taxon>
        <taxon>Laurasiatheria</taxon>
        <taxon>Chiroptera</taxon>
        <taxon>Yangochiroptera</taxon>
        <taxon>Molossidae</taxon>
        <taxon>Molossus</taxon>
    </lineage>
</organism>
<dbReference type="InterPro" id="IPR031320">
    <property type="entry name" value="GAGE"/>
</dbReference>
<dbReference type="InterPro" id="IPR008625">
    <property type="entry name" value="GAGE_fam"/>
</dbReference>
<dbReference type="InParanoid" id="A0A7J8J6I5"/>
<reference evidence="4 5" key="1">
    <citation type="journal article" date="2020" name="Nature">
        <title>Six reference-quality genomes reveal evolution of bat adaptations.</title>
        <authorList>
            <person name="Jebb D."/>
            <person name="Huang Z."/>
            <person name="Pippel M."/>
            <person name="Hughes G.M."/>
            <person name="Lavrichenko K."/>
            <person name="Devanna P."/>
            <person name="Winkler S."/>
            <person name="Jermiin L.S."/>
            <person name="Skirmuntt E.C."/>
            <person name="Katzourakis A."/>
            <person name="Burkitt-Gray L."/>
            <person name="Ray D.A."/>
            <person name="Sullivan K.A.M."/>
            <person name="Roscito J.G."/>
            <person name="Kirilenko B.M."/>
            <person name="Davalos L.M."/>
            <person name="Corthals A.P."/>
            <person name="Power M.L."/>
            <person name="Jones G."/>
            <person name="Ransome R.D."/>
            <person name="Dechmann D.K.N."/>
            <person name="Locatelli A.G."/>
            <person name="Puechmaille S.J."/>
            <person name="Fedrigo O."/>
            <person name="Jarvis E.D."/>
            <person name="Hiller M."/>
            <person name="Vernes S.C."/>
            <person name="Myers E.W."/>
            <person name="Teeling E.C."/>
        </authorList>
    </citation>
    <scope>NUCLEOTIDE SEQUENCE [LARGE SCALE GENOMIC DNA]</scope>
    <source>
        <strain evidence="4">MMolMol1</strain>
        <tissue evidence="4">Muscle</tissue>
    </source>
</reference>
<accession>A0A7J8J6I5</accession>
<feature type="compositionally biased region" description="Basic and acidic residues" evidence="2">
    <location>
        <begin position="171"/>
        <end position="180"/>
    </location>
</feature>
<comment type="similarity">
    <text evidence="1">Belongs to the GAGE family.</text>
</comment>
<evidence type="ECO:0000313" key="5">
    <source>
        <dbReference type="Proteomes" id="UP000550707"/>
    </source>
</evidence>
<protein>
    <recommendedName>
        <fullName evidence="3">GAGE domain-containing protein</fullName>
    </recommendedName>
</protein>
<evidence type="ECO:0000256" key="2">
    <source>
        <dbReference type="SAM" id="MobiDB-lite"/>
    </source>
</evidence>
<sequence>MSRHVRTRSEWKIILEEQESAQPVGPMVDEQPSDKQLQQKESPTESEDVTPDQKKGDAGAPEVQGTDIEADFQELAHPETEGKGKDDPDIHEKNLPKLESSEIPEEGPEPEAVLQEQDQPETGDEDIYGSDINCKISTELESVYVPERDPDPEIDLPDLAQPETWGEDTDDPHFKWEISPKPEPVYMPEAGEGKPPV</sequence>
<dbReference type="Proteomes" id="UP000550707">
    <property type="component" value="Unassembled WGS sequence"/>
</dbReference>
<keyword evidence="5" id="KW-1185">Reference proteome</keyword>
<feature type="region of interest" description="Disordered" evidence="2">
    <location>
        <begin position="1"/>
        <end position="131"/>
    </location>
</feature>
<comment type="caution">
    <text evidence="4">The sequence shown here is derived from an EMBL/GenBank/DDBJ whole genome shotgun (WGS) entry which is preliminary data.</text>
</comment>
<gene>
    <name evidence="4" type="ORF">HJG59_009666</name>
</gene>
<dbReference type="PANTHER" id="PTHR14047">
    <property type="entry name" value="P ANTIGEN FAMILY MEMBER 5-RELATED"/>
    <property type="match status" value="1"/>
</dbReference>
<dbReference type="SMART" id="SM01379">
    <property type="entry name" value="GAGE"/>
    <property type="match status" value="1"/>
</dbReference>
<evidence type="ECO:0000259" key="3">
    <source>
        <dbReference type="SMART" id="SM01379"/>
    </source>
</evidence>
<feature type="compositionally biased region" description="Basic and acidic residues" evidence="2">
    <location>
        <begin position="74"/>
        <end position="100"/>
    </location>
</feature>
<evidence type="ECO:0000256" key="1">
    <source>
        <dbReference type="ARBA" id="ARBA00007043"/>
    </source>
</evidence>
<feature type="region of interest" description="Disordered" evidence="2">
    <location>
        <begin position="147"/>
        <end position="197"/>
    </location>
</feature>
<proteinExistence type="inferred from homology"/>
<dbReference type="PANTHER" id="PTHR14047:SF1">
    <property type="entry name" value="P ANTIGEN FAMILY MEMBER 3"/>
    <property type="match status" value="1"/>
</dbReference>
<feature type="compositionally biased region" description="Acidic residues" evidence="2">
    <location>
        <begin position="118"/>
        <end position="128"/>
    </location>
</feature>
<evidence type="ECO:0000313" key="4">
    <source>
        <dbReference type="EMBL" id="KAF6492464.1"/>
    </source>
</evidence>
<feature type="domain" description="GAGE" evidence="3">
    <location>
        <begin position="1"/>
        <end position="110"/>
    </location>
</feature>
<dbReference type="EMBL" id="JACASF010000002">
    <property type="protein sequence ID" value="KAF6492464.1"/>
    <property type="molecule type" value="Genomic_DNA"/>
</dbReference>